<organism evidence="8 9">
    <name type="scientific">Desulforhabdus amnigena</name>
    <dbReference type="NCBI Taxonomy" id="40218"/>
    <lineage>
        <taxon>Bacteria</taxon>
        <taxon>Pseudomonadati</taxon>
        <taxon>Thermodesulfobacteriota</taxon>
        <taxon>Syntrophobacteria</taxon>
        <taxon>Syntrophobacterales</taxon>
        <taxon>Syntrophobacteraceae</taxon>
        <taxon>Desulforhabdus</taxon>
    </lineage>
</organism>
<dbReference type="AlphaFoldDB" id="A0A9W6FRP7"/>
<dbReference type="EMBL" id="BSDR01000001">
    <property type="protein sequence ID" value="GLI33243.1"/>
    <property type="molecule type" value="Genomic_DNA"/>
</dbReference>
<dbReference type="RefSeq" id="WP_281792260.1">
    <property type="nucleotide sequence ID" value="NZ_BSDR01000001.1"/>
</dbReference>
<dbReference type="GO" id="GO:0000156">
    <property type="term" value="F:phosphorelay response regulator activity"/>
    <property type="evidence" value="ECO:0007669"/>
    <property type="project" value="TreeGrafter"/>
</dbReference>
<feature type="domain" description="Response regulatory" evidence="7">
    <location>
        <begin position="6"/>
        <end position="120"/>
    </location>
</feature>
<dbReference type="SMART" id="SM00448">
    <property type="entry name" value="REC"/>
    <property type="match status" value="1"/>
</dbReference>
<comment type="caution">
    <text evidence="8">The sequence shown here is derived from an EMBL/GenBank/DDBJ whole genome shotgun (WGS) entry which is preliminary data.</text>
</comment>
<dbReference type="GO" id="GO:0005829">
    <property type="term" value="C:cytosol"/>
    <property type="evidence" value="ECO:0007669"/>
    <property type="project" value="TreeGrafter"/>
</dbReference>
<feature type="modified residue" description="4-aspartylphosphate" evidence="6">
    <location>
        <position position="55"/>
    </location>
</feature>
<evidence type="ECO:0000256" key="2">
    <source>
        <dbReference type="ARBA" id="ARBA00023012"/>
    </source>
</evidence>
<evidence type="ECO:0000256" key="5">
    <source>
        <dbReference type="ARBA" id="ARBA00023163"/>
    </source>
</evidence>
<dbReference type="PANTHER" id="PTHR48111">
    <property type="entry name" value="REGULATOR OF RPOS"/>
    <property type="match status" value="1"/>
</dbReference>
<dbReference type="GO" id="GO:0032993">
    <property type="term" value="C:protein-DNA complex"/>
    <property type="evidence" value="ECO:0007669"/>
    <property type="project" value="TreeGrafter"/>
</dbReference>
<dbReference type="PANTHER" id="PTHR48111:SF1">
    <property type="entry name" value="TWO-COMPONENT RESPONSE REGULATOR ORR33"/>
    <property type="match status" value="1"/>
</dbReference>
<dbReference type="Proteomes" id="UP001144372">
    <property type="component" value="Unassembled WGS sequence"/>
</dbReference>
<accession>A0A9W6FRP7</accession>
<evidence type="ECO:0000256" key="1">
    <source>
        <dbReference type="ARBA" id="ARBA00022553"/>
    </source>
</evidence>
<evidence type="ECO:0000256" key="3">
    <source>
        <dbReference type="ARBA" id="ARBA00023015"/>
    </source>
</evidence>
<keyword evidence="9" id="KW-1185">Reference proteome</keyword>
<evidence type="ECO:0000256" key="4">
    <source>
        <dbReference type="ARBA" id="ARBA00023125"/>
    </source>
</evidence>
<dbReference type="PROSITE" id="PS50110">
    <property type="entry name" value="RESPONSE_REGULATORY"/>
    <property type="match status" value="1"/>
</dbReference>
<dbReference type="InterPro" id="IPR011006">
    <property type="entry name" value="CheY-like_superfamily"/>
</dbReference>
<keyword evidence="4" id="KW-0238">DNA-binding</keyword>
<gene>
    <name evidence="8" type="ORF">DAMNIGENAA_06760</name>
</gene>
<dbReference type="Gene3D" id="3.40.50.2300">
    <property type="match status" value="1"/>
</dbReference>
<protein>
    <submittedName>
        <fullName evidence="8">Response regulator</fullName>
    </submittedName>
</protein>
<name>A0A9W6FRP7_9BACT</name>
<evidence type="ECO:0000259" key="7">
    <source>
        <dbReference type="PROSITE" id="PS50110"/>
    </source>
</evidence>
<dbReference type="InterPro" id="IPR001789">
    <property type="entry name" value="Sig_transdc_resp-reg_receiver"/>
</dbReference>
<keyword evidence="1 6" id="KW-0597">Phosphoprotein</keyword>
<dbReference type="SUPFAM" id="SSF52172">
    <property type="entry name" value="CheY-like"/>
    <property type="match status" value="1"/>
</dbReference>
<evidence type="ECO:0000313" key="8">
    <source>
        <dbReference type="EMBL" id="GLI33243.1"/>
    </source>
</evidence>
<dbReference type="InterPro" id="IPR039420">
    <property type="entry name" value="WalR-like"/>
</dbReference>
<dbReference type="GO" id="GO:0006355">
    <property type="term" value="P:regulation of DNA-templated transcription"/>
    <property type="evidence" value="ECO:0007669"/>
    <property type="project" value="TreeGrafter"/>
</dbReference>
<dbReference type="FunFam" id="3.40.50.2300:FF:000018">
    <property type="entry name" value="DNA-binding transcriptional regulator NtrC"/>
    <property type="match status" value="1"/>
</dbReference>
<reference evidence="8" key="1">
    <citation type="submission" date="2022-12" db="EMBL/GenBank/DDBJ databases">
        <title>Reference genome sequencing for broad-spectrum identification of bacterial and archaeal isolates by mass spectrometry.</title>
        <authorList>
            <person name="Sekiguchi Y."/>
            <person name="Tourlousse D.M."/>
        </authorList>
    </citation>
    <scope>NUCLEOTIDE SEQUENCE</scope>
    <source>
        <strain evidence="8">ASRB1</strain>
    </source>
</reference>
<keyword evidence="5" id="KW-0804">Transcription</keyword>
<keyword evidence="2" id="KW-0902">Two-component regulatory system</keyword>
<evidence type="ECO:0000256" key="6">
    <source>
        <dbReference type="PROSITE-ProRule" id="PRU00169"/>
    </source>
</evidence>
<proteinExistence type="predicted"/>
<sequence>MASNPRVLIVDDEERFRITLSKLLKAKGVDVTHLGSAKLALEELEKNPYDVILLDVKMPEMNGIEALAEIKKIKPGIEVIMLTGHASVDVAVEIMRLGGYEYLLKPCPTDELMEKIEAAHERKLSREERLKKAVATQSAQTS</sequence>
<evidence type="ECO:0000313" key="9">
    <source>
        <dbReference type="Proteomes" id="UP001144372"/>
    </source>
</evidence>
<dbReference type="GO" id="GO:0000976">
    <property type="term" value="F:transcription cis-regulatory region binding"/>
    <property type="evidence" value="ECO:0007669"/>
    <property type="project" value="TreeGrafter"/>
</dbReference>
<dbReference type="Pfam" id="PF00072">
    <property type="entry name" value="Response_reg"/>
    <property type="match status" value="1"/>
</dbReference>
<keyword evidence="3" id="KW-0805">Transcription regulation</keyword>